<dbReference type="Pfam" id="PF02104">
    <property type="entry name" value="SURF1"/>
    <property type="match status" value="1"/>
</dbReference>
<keyword evidence="6" id="KW-1003">Cell membrane</keyword>
<evidence type="ECO:0000256" key="6">
    <source>
        <dbReference type="RuleBase" id="RU363076"/>
    </source>
</evidence>
<organism evidence="8 9">
    <name type="scientific">Antiquaquibacter soli</name>
    <dbReference type="NCBI Taxonomy" id="3064523"/>
    <lineage>
        <taxon>Bacteria</taxon>
        <taxon>Bacillati</taxon>
        <taxon>Actinomycetota</taxon>
        <taxon>Actinomycetes</taxon>
        <taxon>Micrococcales</taxon>
        <taxon>Microbacteriaceae</taxon>
        <taxon>Antiquaquibacter</taxon>
    </lineage>
</organism>
<dbReference type="InterPro" id="IPR002994">
    <property type="entry name" value="Surf1/Shy1"/>
</dbReference>
<keyword evidence="9" id="KW-1185">Reference proteome</keyword>
<gene>
    <name evidence="8" type="ORF">Q5716_06850</name>
</gene>
<dbReference type="EMBL" id="JAUQUB010000001">
    <property type="protein sequence ID" value="MDO7881944.1"/>
    <property type="molecule type" value="Genomic_DNA"/>
</dbReference>
<feature type="compositionally biased region" description="Acidic residues" evidence="7">
    <location>
        <begin position="268"/>
        <end position="277"/>
    </location>
</feature>
<dbReference type="InterPro" id="IPR045214">
    <property type="entry name" value="Surf1/Surf4"/>
</dbReference>
<evidence type="ECO:0000256" key="4">
    <source>
        <dbReference type="ARBA" id="ARBA00022989"/>
    </source>
</evidence>
<evidence type="ECO:0000313" key="9">
    <source>
        <dbReference type="Proteomes" id="UP001241072"/>
    </source>
</evidence>
<dbReference type="CDD" id="cd06662">
    <property type="entry name" value="SURF1"/>
    <property type="match status" value="1"/>
</dbReference>
<dbReference type="PANTHER" id="PTHR23427:SF2">
    <property type="entry name" value="SURFEIT LOCUS PROTEIN 1"/>
    <property type="match status" value="1"/>
</dbReference>
<dbReference type="Proteomes" id="UP001241072">
    <property type="component" value="Unassembled WGS sequence"/>
</dbReference>
<feature type="region of interest" description="Disordered" evidence="7">
    <location>
        <begin position="242"/>
        <end position="277"/>
    </location>
</feature>
<keyword evidence="4 6" id="KW-1133">Transmembrane helix</keyword>
<feature type="compositionally biased region" description="Basic and acidic residues" evidence="7">
    <location>
        <begin position="242"/>
        <end position="254"/>
    </location>
</feature>
<feature type="transmembrane region" description="Helical" evidence="6">
    <location>
        <begin position="12"/>
        <end position="34"/>
    </location>
</feature>
<accession>A0ABT9BLQ1</accession>
<comment type="caution">
    <text evidence="8">The sequence shown here is derived from an EMBL/GenBank/DDBJ whole genome shotgun (WGS) entry which is preliminary data.</text>
</comment>
<keyword evidence="3 6" id="KW-0812">Transmembrane</keyword>
<reference evidence="8 9" key="1">
    <citation type="submission" date="2023-07" db="EMBL/GenBank/DDBJ databases">
        <title>Protaetiibacter sp. nov WY-16 isolated from soil.</title>
        <authorList>
            <person name="Liu B."/>
            <person name="Wan Y."/>
        </authorList>
    </citation>
    <scope>NUCLEOTIDE SEQUENCE [LARGE SCALE GENOMIC DNA]</scope>
    <source>
        <strain evidence="8 9">WY-16</strain>
    </source>
</reference>
<evidence type="ECO:0000256" key="5">
    <source>
        <dbReference type="ARBA" id="ARBA00023136"/>
    </source>
</evidence>
<evidence type="ECO:0000313" key="8">
    <source>
        <dbReference type="EMBL" id="MDO7881944.1"/>
    </source>
</evidence>
<comment type="subcellular location">
    <subcellularLocation>
        <location evidence="6">Cell membrane</location>
        <topology evidence="6">Multi-pass membrane protein</topology>
    </subcellularLocation>
    <subcellularLocation>
        <location evidence="1">Membrane</location>
    </subcellularLocation>
</comment>
<dbReference type="PROSITE" id="PS51257">
    <property type="entry name" value="PROKAR_LIPOPROTEIN"/>
    <property type="match status" value="1"/>
</dbReference>
<dbReference type="PANTHER" id="PTHR23427">
    <property type="entry name" value="SURFEIT LOCUS PROTEIN"/>
    <property type="match status" value="1"/>
</dbReference>
<feature type="transmembrane region" description="Helical" evidence="6">
    <location>
        <begin position="216"/>
        <end position="235"/>
    </location>
</feature>
<protein>
    <recommendedName>
        <fullName evidence="6">SURF1-like protein</fullName>
    </recommendedName>
</protein>
<dbReference type="PROSITE" id="PS50895">
    <property type="entry name" value="SURF1"/>
    <property type="match status" value="1"/>
</dbReference>
<comment type="similarity">
    <text evidence="2 6">Belongs to the SURF1 family.</text>
</comment>
<name>A0ABT9BLQ1_9MICO</name>
<evidence type="ECO:0000256" key="1">
    <source>
        <dbReference type="ARBA" id="ARBA00004370"/>
    </source>
</evidence>
<evidence type="ECO:0000256" key="2">
    <source>
        <dbReference type="ARBA" id="ARBA00007165"/>
    </source>
</evidence>
<evidence type="ECO:0000256" key="7">
    <source>
        <dbReference type="SAM" id="MobiDB-lite"/>
    </source>
</evidence>
<sequence>MGWRFALSRRWLGYLALVVVFAVACSFLAMWQLARREEARQEIERVEQNWDSAPVSLAEALPDRESFDADDKWIPVEVTGTYLTDEQLLVRGRPLGGAAGFEVLVPLLLEDGSVFIVDRGWVPAGNEQDEPDAVPAPPTGEVTVVARLKAGEPVVAGRSAPEGQIATINLPDIQERLGMPVYTGAYGLLASESPAPSTRPTATVRPEPDEGPHLSYAFQWFVFGLLAFVALGWAIRQEYRYRNSDDPAEQERAERRRQKAAARRPSDNEEEDALLDR</sequence>
<keyword evidence="5 6" id="KW-0472">Membrane</keyword>
<evidence type="ECO:0000256" key="3">
    <source>
        <dbReference type="ARBA" id="ARBA00022692"/>
    </source>
</evidence>
<proteinExistence type="inferred from homology"/>